<keyword evidence="2" id="KW-1185">Reference proteome</keyword>
<dbReference type="EMBL" id="BAABHK010000015">
    <property type="protein sequence ID" value="GAA4635176.1"/>
    <property type="molecule type" value="Genomic_DNA"/>
</dbReference>
<dbReference type="Proteomes" id="UP001501442">
    <property type="component" value="Unassembled WGS sequence"/>
</dbReference>
<accession>A0ABP8UPK4</accession>
<reference evidence="2" key="1">
    <citation type="journal article" date="2019" name="Int. J. Syst. Evol. Microbiol.">
        <title>The Global Catalogue of Microorganisms (GCM) 10K type strain sequencing project: providing services to taxonomists for standard genome sequencing and annotation.</title>
        <authorList>
            <consortium name="The Broad Institute Genomics Platform"/>
            <consortium name="The Broad Institute Genome Sequencing Center for Infectious Disease"/>
            <person name="Wu L."/>
            <person name="Ma J."/>
        </authorList>
    </citation>
    <scope>NUCLEOTIDE SEQUENCE [LARGE SCALE GENOMIC DNA]</scope>
    <source>
        <strain evidence="2">JCM 17939</strain>
    </source>
</reference>
<comment type="caution">
    <text evidence="1">The sequence shown here is derived from an EMBL/GenBank/DDBJ whole genome shotgun (WGS) entry which is preliminary data.</text>
</comment>
<evidence type="ECO:0000313" key="2">
    <source>
        <dbReference type="Proteomes" id="UP001501442"/>
    </source>
</evidence>
<proteinExistence type="predicted"/>
<sequence length="268" mass="30408">MFWSFLYLILGHVLRLSLLLMRGDRSKELEILALRHQVAVLRRQVHRPDLNDADRALLAALSRLLPRPSWQMFFVTPSTLLRRHRDLIARRWTYGRKRPGRPSTRRDIREAVLRQARENPTWGYQRISGELAGVGIRVPPSTVRDILKGAGLDPAPRRTGPSWGRFLKAQAEGILACDLFHVDTVFLKRIHVLFFIEHLTRAVHVMGVTTNPTGAWVAQQARNLIMAWGSGPSTSDSSSATACTRQACFQNSTRTLSARRCSDRICGR</sequence>
<evidence type="ECO:0000313" key="1">
    <source>
        <dbReference type="EMBL" id="GAA4635176.1"/>
    </source>
</evidence>
<name>A0ABP8UPK4_9ACTN</name>
<gene>
    <name evidence="1" type="ORF">GCM10023196_079620</name>
</gene>
<dbReference type="RefSeq" id="WP_345438152.1">
    <property type="nucleotide sequence ID" value="NZ_BAABHK010000015.1"/>
</dbReference>
<protein>
    <submittedName>
        <fullName evidence="1">Uncharacterized protein</fullName>
    </submittedName>
</protein>
<organism evidence="1 2">
    <name type="scientific">Actinoallomurus vinaceus</name>
    <dbReference type="NCBI Taxonomy" id="1080074"/>
    <lineage>
        <taxon>Bacteria</taxon>
        <taxon>Bacillati</taxon>
        <taxon>Actinomycetota</taxon>
        <taxon>Actinomycetes</taxon>
        <taxon>Streptosporangiales</taxon>
        <taxon>Thermomonosporaceae</taxon>
        <taxon>Actinoallomurus</taxon>
    </lineage>
</organism>